<protein>
    <submittedName>
        <fullName evidence="1">Uncharacterized protein</fullName>
    </submittedName>
</protein>
<organism evidence="1 2">
    <name type="scientific">[Candida] anglica</name>
    <dbReference type="NCBI Taxonomy" id="148631"/>
    <lineage>
        <taxon>Eukaryota</taxon>
        <taxon>Fungi</taxon>
        <taxon>Dikarya</taxon>
        <taxon>Ascomycota</taxon>
        <taxon>Saccharomycotina</taxon>
        <taxon>Pichiomycetes</taxon>
        <taxon>Debaryomycetaceae</taxon>
        <taxon>Kurtzmaniella</taxon>
    </lineage>
</organism>
<gene>
    <name evidence="1" type="ORF">CAAN4_A08548</name>
</gene>
<keyword evidence="2" id="KW-1185">Reference proteome</keyword>
<dbReference type="Proteomes" id="UP001497600">
    <property type="component" value="Chromosome A"/>
</dbReference>
<evidence type="ECO:0000313" key="2">
    <source>
        <dbReference type="Proteomes" id="UP001497600"/>
    </source>
</evidence>
<sequence length="208" mass="21202">MACTRRCKLQDSHGQHLKFSTGYVLEAGDVEEPRVGSGGGGDGGGIPTGSATTSAWSLVHRGAGHLLLLVLVLRVSALRRGACAPPGWTDGRVSSTAKTVTTRRTCCHDDTADCVCKAGPGCIDPWISSSEEQEPPRLVAHGVSPPSGASLTGPAGPTTRGVPLPAAPSLLLAPPPRVPASCPSCPSTRSPGCTSLLILPTANWSSLP</sequence>
<accession>A0ABP0E662</accession>
<proteinExistence type="predicted"/>
<dbReference type="EMBL" id="OZ004253">
    <property type="protein sequence ID" value="CAK7893703.1"/>
    <property type="molecule type" value="Genomic_DNA"/>
</dbReference>
<evidence type="ECO:0000313" key="1">
    <source>
        <dbReference type="EMBL" id="CAK7893703.1"/>
    </source>
</evidence>
<reference evidence="1 2" key="1">
    <citation type="submission" date="2024-01" db="EMBL/GenBank/DDBJ databases">
        <authorList>
            <consortium name="Genoscope - CEA"/>
            <person name="William W."/>
        </authorList>
    </citation>
    <scope>NUCLEOTIDE SEQUENCE [LARGE SCALE GENOMIC DNA]</scope>
    <source>
        <strain evidence="1 2">29B2s-10</strain>
    </source>
</reference>
<name>A0ABP0E662_9ASCO</name>